<gene>
    <name evidence="4" type="ORF">BZZ03_11505</name>
</gene>
<reference evidence="4 5" key="1">
    <citation type="submission" date="2017-02" db="EMBL/GenBank/DDBJ databases">
        <authorList>
            <person name="Peterson S.W."/>
        </authorList>
    </citation>
    <scope>NUCLEOTIDE SEQUENCE [LARGE SCALE GENOMIC DNA]</scope>
    <source>
        <strain evidence="4">159469</strain>
    </source>
</reference>
<proteinExistence type="predicted"/>
<keyword evidence="2" id="KW-0804">Transcription</keyword>
<dbReference type="PANTHER" id="PTHR30185:SF18">
    <property type="entry name" value="TRANSCRIPTIONAL REGULATOR MTLR"/>
    <property type="match status" value="1"/>
</dbReference>
<dbReference type="RefSeq" id="WP_086583377.1">
    <property type="nucleotide sequence ID" value="NZ_MUIZ01000021.1"/>
</dbReference>
<evidence type="ECO:0000313" key="5">
    <source>
        <dbReference type="Proteomes" id="UP000194606"/>
    </source>
</evidence>
<dbReference type="Proteomes" id="UP000194606">
    <property type="component" value="Unassembled WGS sequence"/>
</dbReference>
<feature type="domain" description="Mga helix-turn-helix" evidence="3">
    <location>
        <begin position="90"/>
        <end position="165"/>
    </location>
</feature>
<keyword evidence="1" id="KW-0805">Transcription regulation</keyword>
<sequence>MKNYFEYIFSRDTCQQLSILEILFNSQRGANIEMLIKSIGADRRIVLRHLKYIDNIASELEIDKLKVHPKSRERLFLGNKLEYYRLRISLMKKEPMLTFIELFLDNKSVNLTSFCKENFISESTFRRKLQSANILLKLADSKFVVRKNRIYLLGEERIIRYALISFLWRVYRGIEWPFKGVDEKQVNKIISLIIPSKKYLNAGKRKHFAFYFAVFVSRAQSENIISEKLLPKYAKALISNSYYKEKITRIINKELTLPQVELEFMLLIFYIFPECYEEFQGIDNTLDILKKYSRRSYISIIHFVSFMKKRHPKWNDKQPKNALFWPAMISARIFVDIFKLTYFNTSAVRIYSHVTVDYPNLLPTIKKNILSHEPRLPKNTVKSLTLRYGQAYVMEFSPQDFEIEITILLLTDGAAYIDEITINRIQNLLKNRFNIKLLVGETNVVPDLILATDMVDLRYPHIKKLYINPEISLKDTENIFRACDNILKKKEMI</sequence>
<evidence type="ECO:0000256" key="1">
    <source>
        <dbReference type="ARBA" id="ARBA00023015"/>
    </source>
</evidence>
<evidence type="ECO:0000259" key="3">
    <source>
        <dbReference type="Pfam" id="PF05043"/>
    </source>
</evidence>
<dbReference type="InterPro" id="IPR036388">
    <property type="entry name" value="WH-like_DNA-bd_sf"/>
</dbReference>
<name>A0A252CAA9_9LACT</name>
<dbReference type="EMBL" id="MUIZ01000021">
    <property type="protein sequence ID" value="OUK02188.1"/>
    <property type="molecule type" value="Genomic_DNA"/>
</dbReference>
<dbReference type="InterPro" id="IPR007737">
    <property type="entry name" value="Mga_HTH"/>
</dbReference>
<organism evidence="4 5">
    <name type="scientific">Lactococcus petauri</name>
    <dbReference type="NCBI Taxonomy" id="1940789"/>
    <lineage>
        <taxon>Bacteria</taxon>
        <taxon>Bacillati</taxon>
        <taxon>Bacillota</taxon>
        <taxon>Bacilli</taxon>
        <taxon>Lactobacillales</taxon>
        <taxon>Streptococcaceae</taxon>
        <taxon>Lactococcus</taxon>
    </lineage>
</organism>
<accession>A0A252CAA9</accession>
<evidence type="ECO:0000256" key="2">
    <source>
        <dbReference type="ARBA" id="ARBA00023163"/>
    </source>
</evidence>
<comment type="caution">
    <text evidence="4">The sequence shown here is derived from an EMBL/GenBank/DDBJ whole genome shotgun (WGS) entry which is preliminary data.</text>
</comment>
<dbReference type="Pfam" id="PF05043">
    <property type="entry name" value="Mga"/>
    <property type="match status" value="1"/>
</dbReference>
<protein>
    <recommendedName>
        <fullName evidence="3">Mga helix-turn-helix domain-containing protein</fullName>
    </recommendedName>
</protein>
<dbReference type="AlphaFoldDB" id="A0A252CAA9"/>
<dbReference type="Gene3D" id="1.10.10.10">
    <property type="entry name" value="Winged helix-like DNA-binding domain superfamily/Winged helix DNA-binding domain"/>
    <property type="match status" value="1"/>
</dbReference>
<dbReference type="PANTHER" id="PTHR30185">
    <property type="entry name" value="CRYPTIC BETA-GLUCOSIDE BGL OPERON ANTITERMINATOR"/>
    <property type="match status" value="1"/>
</dbReference>
<dbReference type="InterPro" id="IPR050661">
    <property type="entry name" value="BglG_antiterminators"/>
</dbReference>
<evidence type="ECO:0000313" key="4">
    <source>
        <dbReference type="EMBL" id="OUK02188.1"/>
    </source>
</evidence>